<dbReference type="CDD" id="cd16116">
    <property type="entry name" value="Ubl_Smt3_like"/>
    <property type="match status" value="1"/>
</dbReference>
<protein>
    <recommendedName>
        <fullName evidence="2">Ubiquitin-like domain-containing protein</fullName>
    </recommendedName>
</protein>
<dbReference type="Pfam" id="PF11976">
    <property type="entry name" value="Rad60-SLD"/>
    <property type="match status" value="1"/>
</dbReference>
<dbReference type="InterPro" id="IPR000626">
    <property type="entry name" value="Ubiquitin-like_dom"/>
</dbReference>
<dbReference type="SMART" id="SM00213">
    <property type="entry name" value="UBQ"/>
    <property type="match status" value="1"/>
</dbReference>
<evidence type="ECO:0000313" key="4">
    <source>
        <dbReference type="Proteomes" id="UP001295684"/>
    </source>
</evidence>
<dbReference type="EMBL" id="CAMPGE010025365">
    <property type="protein sequence ID" value="CAI2383127.1"/>
    <property type="molecule type" value="Genomic_DNA"/>
</dbReference>
<feature type="region of interest" description="Disordered" evidence="1">
    <location>
        <begin position="1"/>
        <end position="32"/>
    </location>
</feature>
<accession>A0AAD1Y200</accession>
<dbReference type="Gene3D" id="3.10.20.90">
    <property type="entry name" value="Phosphatidylinositol 3-kinase Catalytic Subunit, Chain A, domain 1"/>
    <property type="match status" value="1"/>
</dbReference>
<evidence type="ECO:0000256" key="1">
    <source>
        <dbReference type="SAM" id="MobiDB-lite"/>
    </source>
</evidence>
<name>A0AAD1Y200_EUPCR</name>
<comment type="caution">
    <text evidence="3">The sequence shown here is derived from an EMBL/GenBank/DDBJ whole genome shotgun (WGS) entry which is preliminary data.</text>
</comment>
<evidence type="ECO:0000259" key="2">
    <source>
        <dbReference type="PROSITE" id="PS50053"/>
    </source>
</evidence>
<organism evidence="3 4">
    <name type="scientific">Euplotes crassus</name>
    <dbReference type="NCBI Taxonomy" id="5936"/>
    <lineage>
        <taxon>Eukaryota</taxon>
        <taxon>Sar</taxon>
        <taxon>Alveolata</taxon>
        <taxon>Ciliophora</taxon>
        <taxon>Intramacronucleata</taxon>
        <taxon>Spirotrichea</taxon>
        <taxon>Hypotrichia</taxon>
        <taxon>Euplotida</taxon>
        <taxon>Euplotidae</taxon>
        <taxon>Moneuplotes</taxon>
    </lineage>
</organism>
<dbReference type="FunFam" id="3.10.20.90:FF:000202">
    <property type="entry name" value="Small ubiquitin-related modifier I"/>
    <property type="match status" value="1"/>
</dbReference>
<sequence>MEDQNPEAATSSGGGKKGEESKDSESNETRINIKVKNQDGGEIFFKIRRGTMLKKLMDAYCQRQGLMVSTCRFIFDGERIKETDTPDSLSMEEGDEIDLMVEQTGGSCNQ</sequence>
<dbReference type="PANTHER" id="PTHR10562">
    <property type="entry name" value="SMALL UBIQUITIN-RELATED MODIFIER"/>
    <property type="match status" value="1"/>
</dbReference>
<feature type="domain" description="Ubiquitin-like" evidence="2">
    <location>
        <begin position="31"/>
        <end position="106"/>
    </location>
</feature>
<proteinExistence type="predicted"/>
<dbReference type="AlphaFoldDB" id="A0AAD1Y200"/>
<reference evidence="3" key="1">
    <citation type="submission" date="2023-07" db="EMBL/GenBank/DDBJ databases">
        <authorList>
            <consortium name="AG Swart"/>
            <person name="Singh M."/>
            <person name="Singh A."/>
            <person name="Seah K."/>
            <person name="Emmerich C."/>
        </authorList>
    </citation>
    <scope>NUCLEOTIDE SEQUENCE</scope>
    <source>
        <strain evidence="3">DP1</strain>
    </source>
</reference>
<dbReference type="InterPro" id="IPR029071">
    <property type="entry name" value="Ubiquitin-like_domsf"/>
</dbReference>
<evidence type="ECO:0000313" key="3">
    <source>
        <dbReference type="EMBL" id="CAI2383127.1"/>
    </source>
</evidence>
<dbReference type="InterPro" id="IPR022617">
    <property type="entry name" value="Rad60/SUMO-like_dom"/>
</dbReference>
<keyword evidence="4" id="KW-1185">Reference proteome</keyword>
<dbReference type="PROSITE" id="PS50053">
    <property type="entry name" value="UBIQUITIN_2"/>
    <property type="match status" value="1"/>
</dbReference>
<feature type="compositionally biased region" description="Basic and acidic residues" evidence="1">
    <location>
        <begin position="16"/>
        <end position="28"/>
    </location>
</feature>
<dbReference type="Proteomes" id="UP001295684">
    <property type="component" value="Unassembled WGS sequence"/>
</dbReference>
<gene>
    <name evidence="3" type="ORF">ECRASSUSDP1_LOCUS24618</name>
</gene>
<dbReference type="SUPFAM" id="SSF54236">
    <property type="entry name" value="Ubiquitin-like"/>
    <property type="match status" value="1"/>
</dbReference>